<dbReference type="Proteomes" id="UP001550535">
    <property type="component" value="Unassembled WGS sequence"/>
</dbReference>
<accession>A0ABV2X3Z8</accession>
<reference evidence="2 3" key="1">
    <citation type="submission" date="2024-06" db="EMBL/GenBank/DDBJ databases">
        <title>The Natural Products Discovery Center: Release of the First 8490 Sequenced Strains for Exploring Actinobacteria Biosynthetic Diversity.</title>
        <authorList>
            <person name="Kalkreuter E."/>
            <person name="Kautsar S.A."/>
            <person name="Yang D."/>
            <person name="Bader C.D."/>
            <person name="Teijaro C.N."/>
            <person name="Fluegel L."/>
            <person name="Davis C.M."/>
            <person name="Simpson J.R."/>
            <person name="Lauterbach L."/>
            <person name="Steele A.D."/>
            <person name="Gui C."/>
            <person name="Meng S."/>
            <person name="Li G."/>
            <person name="Viehrig K."/>
            <person name="Ye F."/>
            <person name="Su P."/>
            <person name="Kiefer A.F."/>
            <person name="Nichols A."/>
            <person name="Cepeda A.J."/>
            <person name="Yan W."/>
            <person name="Fan B."/>
            <person name="Jiang Y."/>
            <person name="Adhikari A."/>
            <person name="Zheng C.-J."/>
            <person name="Schuster L."/>
            <person name="Cowan T.M."/>
            <person name="Smanski M.J."/>
            <person name="Chevrette M.G."/>
            <person name="De Carvalho L.P.S."/>
            <person name="Shen B."/>
        </authorList>
    </citation>
    <scope>NUCLEOTIDE SEQUENCE [LARGE SCALE GENOMIC DNA]</scope>
    <source>
        <strain evidence="2 3">NPDC019434</strain>
    </source>
</reference>
<evidence type="ECO:0000256" key="1">
    <source>
        <dbReference type="SAM" id="MobiDB-lite"/>
    </source>
</evidence>
<feature type="compositionally biased region" description="Low complexity" evidence="1">
    <location>
        <begin position="7"/>
        <end position="24"/>
    </location>
</feature>
<sequence length="47" mass="4868">MRRLSLGGASVGDADDGSSSASDVRIGMPEAVTHGVTLAGARRDRRR</sequence>
<name>A0ABV2X3Z8_9NOCA</name>
<evidence type="ECO:0000313" key="3">
    <source>
        <dbReference type="Proteomes" id="UP001550535"/>
    </source>
</evidence>
<comment type="caution">
    <text evidence="2">The sequence shown here is derived from an EMBL/GenBank/DDBJ whole genome shotgun (WGS) entry which is preliminary data.</text>
</comment>
<keyword evidence="3" id="KW-1185">Reference proteome</keyword>
<dbReference type="EMBL" id="JBEYBR010000003">
    <property type="protein sequence ID" value="MEU2120579.1"/>
    <property type="molecule type" value="Genomic_DNA"/>
</dbReference>
<feature type="region of interest" description="Disordered" evidence="1">
    <location>
        <begin position="1"/>
        <end position="28"/>
    </location>
</feature>
<gene>
    <name evidence="2" type="ORF">ABZ507_02000</name>
</gene>
<protein>
    <submittedName>
        <fullName evidence="2">Uncharacterized protein</fullName>
    </submittedName>
</protein>
<organism evidence="2 3">
    <name type="scientific">Nocardia niwae</name>
    <dbReference type="NCBI Taxonomy" id="626084"/>
    <lineage>
        <taxon>Bacteria</taxon>
        <taxon>Bacillati</taxon>
        <taxon>Actinomycetota</taxon>
        <taxon>Actinomycetes</taxon>
        <taxon>Mycobacteriales</taxon>
        <taxon>Nocardiaceae</taxon>
        <taxon>Nocardia</taxon>
    </lineage>
</organism>
<evidence type="ECO:0000313" key="2">
    <source>
        <dbReference type="EMBL" id="MEU2120579.1"/>
    </source>
</evidence>
<proteinExistence type="predicted"/>
<dbReference type="RefSeq" id="WP_157114673.1">
    <property type="nucleotide sequence ID" value="NZ_JBEYBM010000003.1"/>
</dbReference>